<dbReference type="PROSITE" id="PS50893">
    <property type="entry name" value="ABC_TRANSPORTER_2"/>
    <property type="match status" value="1"/>
</dbReference>
<dbReference type="InterPro" id="IPR003593">
    <property type="entry name" value="AAA+_ATPase"/>
</dbReference>
<dbReference type="KEGG" id="dbc:MFMK1_002404"/>
<evidence type="ECO:0000256" key="4">
    <source>
        <dbReference type="ARBA" id="ARBA00022840"/>
    </source>
</evidence>
<proteinExistence type="inferred from homology"/>
<dbReference type="InterPro" id="IPR050153">
    <property type="entry name" value="Metal_Ion_Import_ABC"/>
</dbReference>
<dbReference type="InterPro" id="IPR027417">
    <property type="entry name" value="P-loop_NTPase"/>
</dbReference>
<evidence type="ECO:0000313" key="6">
    <source>
        <dbReference type="EMBL" id="WRO22569.1"/>
    </source>
</evidence>
<dbReference type="Gene3D" id="3.40.50.300">
    <property type="entry name" value="P-loop containing nucleotide triphosphate hydrolases"/>
    <property type="match status" value="1"/>
</dbReference>
<evidence type="ECO:0000259" key="5">
    <source>
        <dbReference type="PROSITE" id="PS50893"/>
    </source>
</evidence>
<organism evidence="6 7">
    <name type="scientific">Metallumcola ferriviriculae</name>
    <dbReference type="NCBI Taxonomy" id="3039180"/>
    <lineage>
        <taxon>Bacteria</taxon>
        <taxon>Bacillati</taxon>
        <taxon>Bacillota</taxon>
        <taxon>Clostridia</taxon>
        <taxon>Neomoorellales</taxon>
        <taxon>Desulfitibacteraceae</taxon>
        <taxon>Metallumcola</taxon>
    </lineage>
</organism>
<keyword evidence="4 6" id="KW-0067">ATP-binding</keyword>
<feature type="domain" description="ABC transporter" evidence="5">
    <location>
        <begin position="5"/>
        <end position="236"/>
    </location>
</feature>
<dbReference type="SUPFAM" id="SSF52540">
    <property type="entry name" value="P-loop containing nucleoside triphosphate hydrolases"/>
    <property type="match status" value="1"/>
</dbReference>
<dbReference type="PANTHER" id="PTHR42734">
    <property type="entry name" value="METAL TRANSPORT SYSTEM ATP-BINDING PROTEIN TM_0124-RELATED"/>
    <property type="match status" value="1"/>
</dbReference>
<evidence type="ECO:0000256" key="2">
    <source>
        <dbReference type="ARBA" id="ARBA00022448"/>
    </source>
</evidence>
<dbReference type="EMBL" id="CP121694">
    <property type="protein sequence ID" value="WRO22569.1"/>
    <property type="molecule type" value="Genomic_DNA"/>
</dbReference>
<accession>A0AAU0UP54</accession>
<name>A0AAU0UP54_9FIRM</name>
<dbReference type="PANTHER" id="PTHR42734:SF17">
    <property type="entry name" value="METAL TRANSPORT SYSTEM ATP-BINDING PROTEIN TM_0124-RELATED"/>
    <property type="match status" value="1"/>
</dbReference>
<evidence type="ECO:0000256" key="1">
    <source>
        <dbReference type="ARBA" id="ARBA00005417"/>
    </source>
</evidence>
<dbReference type="Pfam" id="PF00005">
    <property type="entry name" value="ABC_tran"/>
    <property type="match status" value="1"/>
</dbReference>
<dbReference type="GO" id="GO:0005524">
    <property type="term" value="F:ATP binding"/>
    <property type="evidence" value="ECO:0007669"/>
    <property type="project" value="UniProtKB-KW"/>
</dbReference>
<comment type="similarity">
    <text evidence="1">Belongs to the ABC transporter superfamily.</text>
</comment>
<dbReference type="Proteomes" id="UP001329915">
    <property type="component" value="Chromosome"/>
</dbReference>
<dbReference type="PROSITE" id="PS00211">
    <property type="entry name" value="ABC_TRANSPORTER_1"/>
    <property type="match status" value="1"/>
</dbReference>
<dbReference type="AlphaFoldDB" id="A0AAU0UP54"/>
<dbReference type="RefSeq" id="WP_366921978.1">
    <property type="nucleotide sequence ID" value="NZ_CP121694.1"/>
</dbReference>
<dbReference type="GO" id="GO:0016887">
    <property type="term" value="F:ATP hydrolysis activity"/>
    <property type="evidence" value="ECO:0007669"/>
    <property type="project" value="InterPro"/>
</dbReference>
<gene>
    <name evidence="6" type="ORF">MFMK1_002404</name>
</gene>
<keyword evidence="2" id="KW-0813">Transport</keyword>
<evidence type="ECO:0000313" key="7">
    <source>
        <dbReference type="Proteomes" id="UP001329915"/>
    </source>
</evidence>
<dbReference type="InterPro" id="IPR017871">
    <property type="entry name" value="ABC_transporter-like_CS"/>
</dbReference>
<evidence type="ECO:0000256" key="3">
    <source>
        <dbReference type="ARBA" id="ARBA00022741"/>
    </source>
</evidence>
<dbReference type="InterPro" id="IPR003439">
    <property type="entry name" value="ABC_transporter-like_ATP-bd"/>
</dbReference>
<sequence>MQPVLQTSELSVTQGGREILKGINWQVFPGDFTALIGANGAGKSTLVKAALGLLPLSRGEVRLFGQLLHRFKKWDQIGYLAQNSEAINFGFPATVTEVVSSQLCAATGLFRGPNADQRRAVSAVLAQVGLSTKARSLLGNLSGGERQRVLIARMLVTSPQLLILDEPTTGLDEDNSRVLLELLLKLNQEQNAAVVIITHHLADVAGLVNQVYSLSGGKLKLPPVESEGASFSSSEVM</sequence>
<reference evidence="6 7" key="1">
    <citation type="submission" date="2023-04" db="EMBL/GenBank/DDBJ databases">
        <authorList>
            <person name="Hsu D."/>
        </authorList>
    </citation>
    <scope>NUCLEOTIDE SEQUENCE [LARGE SCALE GENOMIC DNA]</scope>
    <source>
        <strain evidence="6 7">MK1</strain>
    </source>
</reference>
<keyword evidence="7" id="KW-1185">Reference proteome</keyword>
<dbReference type="SMART" id="SM00382">
    <property type="entry name" value="AAA"/>
    <property type="match status" value="1"/>
</dbReference>
<protein>
    <submittedName>
        <fullName evidence="6">Metal ABC transporter ATP-binding protein</fullName>
    </submittedName>
</protein>
<keyword evidence="3" id="KW-0547">Nucleotide-binding</keyword>